<feature type="compositionally biased region" description="Polar residues" evidence="1">
    <location>
        <begin position="679"/>
        <end position="689"/>
    </location>
</feature>
<dbReference type="EMBL" id="BMAO01034627">
    <property type="protein sequence ID" value="GFQ97920.1"/>
    <property type="molecule type" value="Genomic_DNA"/>
</dbReference>
<feature type="compositionally biased region" description="Low complexity" evidence="1">
    <location>
        <begin position="72"/>
        <end position="106"/>
    </location>
</feature>
<dbReference type="Gene3D" id="1.10.238.230">
    <property type="match status" value="1"/>
</dbReference>
<feature type="compositionally biased region" description="Polar residues" evidence="1">
    <location>
        <begin position="213"/>
        <end position="228"/>
    </location>
</feature>
<feature type="region of interest" description="Disordered" evidence="1">
    <location>
        <begin position="640"/>
        <end position="690"/>
    </location>
</feature>
<protein>
    <submittedName>
        <fullName evidence="2">Uncharacterized protein</fullName>
    </submittedName>
</protein>
<proteinExistence type="predicted"/>
<accession>A0A8X6J9Q4</accession>
<sequence>MLTNHVSCHYVVTSVTFYHSALVDLTRTRSVHAVEHDPCCPDPTKLSADECKAVHYGLCSPLLKLPSFSIPPVTTSSPPSPATPKGSSSSPLVSSTPSSPVTPKGSAPTIAELLSSNTPNSRNTSTTVGSPVLQRSSSPIVSSPIPAPISTKMSAPSTVVSSSNSVNPPRMDMEMLDPVSLLASDLEGQLEALVSTFVAQDKVRLAARKKSETTGGTFKSSPSATKSVSPIKKYDKKIKDDRSSGDESASSLSSETSQTSKSNGFVKGKSGPKAINIIPEPANNDSKMLSHDTQTERNTFPFDNSKPLNSFGAHYDEHMFERSSSPSFKSSILPSLKPSPEYQQTGVKAQITKFASKEKDALQNSPTNSLERRQALKNKPGIQEPYSIQSMQPRSGPLTLDALQEMLLNSSAELVNQPIQTTVFQNRRIPGVPFAETAVHDIPHTSQIDNKFVGENYVPFYVNEACKESDELAASMKPSTSQGLGYHSPNFGKSGQDYVQSAVDYAKTRIQNVQQGLRDEAKPKTIKNGHLVSDAKTKWENIPNWNDHHLVTDMDNSLPEPLQRGGHKRTLSMDGLLDVPSPSIPHPKLTTAQKQHIKERSLSPTDRHSHVPIRPFLTKGSVAERVLLFECCPDRALERASAGNKSKQNLISTWRPGSSDVQNKTHSHHGLSEKDKNSVAPTSPRTSSLRRAIKSGKRDNIPRFYYKDGKPQSPQDIEAHLKKVAAVFAGLNDGKASREEFGIITKVSFIISSFNLEDIVVCTL</sequence>
<feature type="compositionally biased region" description="Polar residues" evidence="1">
    <location>
        <begin position="643"/>
        <end position="664"/>
    </location>
</feature>
<feature type="compositionally biased region" description="Low complexity" evidence="1">
    <location>
        <begin position="136"/>
        <end position="169"/>
    </location>
</feature>
<evidence type="ECO:0000256" key="1">
    <source>
        <dbReference type="SAM" id="MobiDB-lite"/>
    </source>
</evidence>
<feature type="region of interest" description="Disordered" evidence="1">
    <location>
        <begin position="208"/>
        <end position="289"/>
    </location>
</feature>
<feature type="region of interest" description="Disordered" evidence="1">
    <location>
        <begin position="72"/>
        <end position="171"/>
    </location>
</feature>
<evidence type="ECO:0000313" key="3">
    <source>
        <dbReference type="Proteomes" id="UP000887116"/>
    </source>
</evidence>
<dbReference type="Proteomes" id="UP000887116">
    <property type="component" value="Unassembled WGS sequence"/>
</dbReference>
<feature type="compositionally biased region" description="Low complexity" evidence="1">
    <location>
        <begin position="246"/>
        <end position="262"/>
    </location>
</feature>
<comment type="caution">
    <text evidence="2">The sequence shown here is derived from an EMBL/GenBank/DDBJ whole genome shotgun (WGS) entry which is preliminary data.</text>
</comment>
<evidence type="ECO:0000313" key="2">
    <source>
        <dbReference type="EMBL" id="GFQ97920.1"/>
    </source>
</evidence>
<gene>
    <name evidence="2" type="primary">AVEN_134678_1</name>
    <name evidence="2" type="ORF">TNCT_565841</name>
</gene>
<organism evidence="2 3">
    <name type="scientific">Trichonephila clavata</name>
    <name type="common">Joro spider</name>
    <name type="synonym">Nephila clavata</name>
    <dbReference type="NCBI Taxonomy" id="2740835"/>
    <lineage>
        <taxon>Eukaryota</taxon>
        <taxon>Metazoa</taxon>
        <taxon>Ecdysozoa</taxon>
        <taxon>Arthropoda</taxon>
        <taxon>Chelicerata</taxon>
        <taxon>Arachnida</taxon>
        <taxon>Araneae</taxon>
        <taxon>Araneomorphae</taxon>
        <taxon>Entelegynae</taxon>
        <taxon>Araneoidea</taxon>
        <taxon>Nephilidae</taxon>
        <taxon>Trichonephila</taxon>
    </lineage>
</organism>
<reference evidence="2" key="1">
    <citation type="submission" date="2020-07" db="EMBL/GenBank/DDBJ databases">
        <title>Multicomponent nature underlies the extraordinary mechanical properties of spider dragline silk.</title>
        <authorList>
            <person name="Kono N."/>
            <person name="Nakamura H."/>
            <person name="Mori M."/>
            <person name="Yoshida Y."/>
            <person name="Ohtoshi R."/>
            <person name="Malay A.D."/>
            <person name="Moran D.A.P."/>
            <person name="Tomita M."/>
            <person name="Numata K."/>
            <person name="Arakawa K."/>
        </authorList>
    </citation>
    <scope>NUCLEOTIDE SEQUENCE</scope>
</reference>
<dbReference type="AlphaFoldDB" id="A0A8X6J9Q4"/>
<keyword evidence="3" id="KW-1185">Reference proteome</keyword>
<dbReference type="OrthoDB" id="5586at2759"/>
<feature type="compositionally biased region" description="Low complexity" evidence="1">
    <location>
        <begin position="115"/>
        <end position="127"/>
    </location>
</feature>
<name>A0A8X6J9Q4_TRICU</name>